<accession>A0A9Q0YNF9</accession>
<keyword evidence="3" id="KW-0862">Zinc</keyword>
<dbReference type="AlphaFoldDB" id="A0A9Q0YNF9"/>
<dbReference type="GO" id="GO:0003676">
    <property type="term" value="F:nucleic acid binding"/>
    <property type="evidence" value="ECO:0007669"/>
    <property type="project" value="InterPro"/>
</dbReference>
<dbReference type="InterPro" id="IPR050951">
    <property type="entry name" value="Retrovirus_Pol_polyprotein"/>
</dbReference>
<dbReference type="InterPro" id="IPR001584">
    <property type="entry name" value="Integrase_cat-core"/>
</dbReference>
<evidence type="ECO:0000256" key="4">
    <source>
        <dbReference type="PROSITE-ProRule" id="PRU00146"/>
    </source>
</evidence>
<sequence>MLRSKDLKGKLVRWALKLQEYDYSVHYRPGAQNVVPDALSRAVVGSVDYDKNVCFHPDCKGDPSKTVNWIQCDGCDKWFHLICLGFSLKEANYLDEYFCMNCSPSMTSSKQTVHKVESILPDMNRFISEQVKDPFICDVMSKIHQSSSDMGTLSKKFPLEDGVLKYVGNSSNGISKIVVPAKLIQDVITHYHCSTTYPHMGIRKTVTKVGEKFWWKNMKSDIESFIKKCRVCQFCKPVYQKPSGFMQSTVTTAPWEVLAMDLMGPFPESNDGNLYILVITDHFSKFCLLYPLKRATGKVLASILRQLFCVWGACKTIVSDNGPQMISKAVAEICILWGVKRAFTTPYHPQSN</sequence>
<dbReference type="PANTHER" id="PTHR37984:SF5">
    <property type="entry name" value="PROTEIN NYNRIN-LIKE"/>
    <property type="match status" value="1"/>
</dbReference>
<dbReference type="InterPro" id="IPR036397">
    <property type="entry name" value="RNaseH_sf"/>
</dbReference>
<feature type="domain" description="PHD-type" evidence="5">
    <location>
        <begin position="51"/>
        <end position="105"/>
    </location>
</feature>
<dbReference type="SMART" id="SM00249">
    <property type="entry name" value="PHD"/>
    <property type="match status" value="1"/>
</dbReference>
<dbReference type="FunFam" id="1.10.340.70:FF:000001">
    <property type="entry name" value="Retrovirus-related Pol polyprotein from transposon gypsy-like Protein"/>
    <property type="match status" value="1"/>
</dbReference>
<evidence type="ECO:0000259" key="6">
    <source>
        <dbReference type="PROSITE" id="PS50994"/>
    </source>
</evidence>
<dbReference type="InterPro" id="IPR013083">
    <property type="entry name" value="Znf_RING/FYVE/PHD"/>
</dbReference>
<dbReference type="Gene3D" id="3.30.420.10">
    <property type="entry name" value="Ribonuclease H-like superfamily/Ribonuclease H"/>
    <property type="match status" value="1"/>
</dbReference>
<proteinExistence type="predicted"/>
<gene>
    <name evidence="7" type="ORF">HOLleu_34579</name>
</gene>
<name>A0A9Q0YNF9_HOLLE</name>
<dbReference type="InterPro" id="IPR011011">
    <property type="entry name" value="Znf_FYVE_PHD"/>
</dbReference>
<reference evidence="7" key="1">
    <citation type="submission" date="2021-10" db="EMBL/GenBank/DDBJ databases">
        <title>Tropical sea cucumber genome reveals ecological adaptation and Cuvierian tubules defense mechanism.</title>
        <authorList>
            <person name="Chen T."/>
        </authorList>
    </citation>
    <scope>NUCLEOTIDE SEQUENCE</scope>
    <source>
        <strain evidence="7">Nanhai2018</strain>
        <tissue evidence="7">Muscle</tissue>
    </source>
</reference>
<dbReference type="EMBL" id="JAIZAY010000018">
    <property type="protein sequence ID" value="KAJ8024626.1"/>
    <property type="molecule type" value="Genomic_DNA"/>
</dbReference>
<dbReference type="InterPro" id="IPR041588">
    <property type="entry name" value="Integrase_H2C2"/>
</dbReference>
<dbReference type="GO" id="GO:0008270">
    <property type="term" value="F:zinc ion binding"/>
    <property type="evidence" value="ECO:0007669"/>
    <property type="project" value="UniProtKB-KW"/>
</dbReference>
<feature type="domain" description="Integrase catalytic" evidence="6">
    <location>
        <begin position="250"/>
        <end position="352"/>
    </location>
</feature>
<evidence type="ECO:0000313" key="8">
    <source>
        <dbReference type="Proteomes" id="UP001152320"/>
    </source>
</evidence>
<organism evidence="7 8">
    <name type="scientific">Holothuria leucospilota</name>
    <name type="common">Black long sea cucumber</name>
    <name type="synonym">Mertensiothuria leucospilota</name>
    <dbReference type="NCBI Taxonomy" id="206669"/>
    <lineage>
        <taxon>Eukaryota</taxon>
        <taxon>Metazoa</taxon>
        <taxon>Echinodermata</taxon>
        <taxon>Eleutherozoa</taxon>
        <taxon>Echinozoa</taxon>
        <taxon>Holothuroidea</taxon>
        <taxon>Aspidochirotacea</taxon>
        <taxon>Aspidochirotida</taxon>
        <taxon>Holothuriidae</taxon>
        <taxon>Holothuria</taxon>
    </lineage>
</organism>
<evidence type="ECO:0008006" key="9">
    <source>
        <dbReference type="Google" id="ProtNLM"/>
    </source>
</evidence>
<keyword evidence="2 4" id="KW-0863">Zinc-finger</keyword>
<evidence type="ECO:0000256" key="3">
    <source>
        <dbReference type="ARBA" id="ARBA00022833"/>
    </source>
</evidence>
<dbReference type="GO" id="GO:0015074">
    <property type="term" value="P:DNA integration"/>
    <property type="evidence" value="ECO:0007669"/>
    <property type="project" value="InterPro"/>
</dbReference>
<evidence type="ECO:0000256" key="2">
    <source>
        <dbReference type="ARBA" id="ARBA00022771"/>
    </source>
</evidence>
<dbReference type="InterPro" id="IPR012337">
    <property type="entry name" value="RNaseH-like_sf"/>
</dbReference>
<dbReference type="CDD" id="cd15610">
    <property type="entry name" value="PHD3_KDM5A_like"/>
    <property type="match status" value="1"/>
</dbReference>
<dbReference type="Gene3D" id="3.30.40.10">
    <property type="entry name" value="Zinc/RING finger domain, C3HC4 (zinc finger)"/>
    <property type="match status" value="1"/>
</dbReference>
<comment type="caution">
    <text evidence="7">The sequence shown here is derived from an EMBL/GenBank/DDBJ whole genome shotgun (WGS) entry which is preliminary data.</text>
</comment>
<dbReference type="InterPro" id="IPR019787">
    <property type="entry name" value="Znf_PHD-finger"/>
</dbReference>
<dbReference type="SUPFAM" id="SSF57903">
    <property type="entry name" value="FYVE/PHD zinc finger"/>
    <property type="match status" value="1"/>
</dbReference>
<keyword evidence="1" id="KW-0479">Metal-binding</keyword>
<dbReference type="OrthoDB" id="425619at2759"/>
<protein>
    <recommendedName>
        <fullName evidence="9">Integrase catalytic domain-containing protein</fullName>
    </recommendedName>
</protein>
<dbReference type="SUPFAM" id="SSF53098">
    <property type="entry name" value="Ribonuclease H-like"/>
    <property type="match status" value="1"/>
</dbReference>
<evidence type="ECO:0000259" key="5">
    <source>
        <dbReference type="PROSITE" id="PS50016"/>
    </source>
</evidence>
<dbReference type="Pfam" id="PF00628">
    <property type="entry name" value="PHD"/>
    <property type="match status" value="1"/>
</dbReference>
<keyword evidence="8" id="KW-1185">Reference proteome</keyword>
<dbReference type="Proteomes" id="UP001152320">
    <property type="component" value="Chromosome 18"/>
</dbReference>
<dbReference type="Pfam" id="PF17921">
    <property type="entry name" value="Integrase_H2C2"/>
    <property type="match status" value="1"/>
</dbReference>
<dbReference type="PROSITE" id="PS50994">
    <property type="entry name" value="INTEGRASE"/>
    <property type="match status" value="1"/>
</dbReference>
<dbReference type="InterPro" id="IPR001965">
    <property type="entry name" value="Znf_PHD"/>
</dbReference>
<dbReference type="PROSITE" id="PS50016">
    <property type="entry name" value="ZF_PHD_2"/>
    <property type="match status" value="1"/>
</dbReference>
<dbReference type="Pfam" id="PF00665">
    <property type="entry name" value="rve"/>
    <property type="match status" value="1"/>
</dbReference>
<dbReference type="Gene3D" id="1.10.340.70">
    <property type="match status" value="1"/>
</dbReference>
<evidence type="ECO:0000256" key="1">
    <source>
        <dbReference type="ARBA" id="ARBA00022723"/>
    </source>
</evidence>
<dbReference type="PANTHER" id="PTHR37984">
    <property type="entry name" value="PROTEIN CBG26694"/>
    <property type="match status" value="1"/>
</dbReference>
<evidence type="ECO:0000313" key="7">
    <source>
        <dbReference type="EMBL" id="KAJ8024626.1"/>
    </source>
</evidence>